<dbReference type="OrthoDB" id="9803628at2"/>
<dbReference type="RefSeq" id="WP_146574792.1">
    <property type="nucleotide sequence ID" value="NZ_SJPH01000005.1"/>
</dbReference>
<feature type="binding site" evidence="11">
    <location>
        <position position="14"/>
    </location>
    <ligand>
        <name>NAD(+)</name>
        <dbReference type="ChEBI" id="CHEBI:57540"/>
    </ligand>
</feature>
<evidence type="ECO:0000256" key="6">
    <source>
        <dbReference type="ARBA" id="ARBA00023098"/>
    </source>
</evidence>
<dbReference type="PIRSF" id="PIRSF000094">
    <property type="entry name" value="Enoyl-ACP_rdct"/>
    <property type="match status" value="1"/>
</dbReference>
<feature type="binding site" evidence="10">
    <location>
        <position position="110"/>
    </location>
    <ligand>
        <name>substrate</name>
    </ligand>
</feature>
<proteinExistence type="inferred from homology"/>
<dbReference type="GO" id="GO:0006633">
    <property type="term" value="P:fatty acid biosynthetic process"/>
    <property type="evidence" value="ECO:0007669"/>
    <property type="project" value="UniProtKB-KW"/>
</dbReference>
<evidence type="ECO:0000256" key="4">
    <source>
        <dbReference type="ARBA" id="ARBA00022832"/>
    </source>
</evidence>
<evidence type="ECO:0000256" key="3">
    <source>
        <dbReference type="ARBA" id="ARBA00022516"/>
    </source>
</evidence>
<dbReference type="CDD" id="cd05372">
    <property type="entry name" value="ENR_SDR"/>
    <property type="match status" value="1"/>
</dbReference>
<dbReference type="EMBL" id="SJPH01000005">
    <property type="protein sequence ID" value="TWT42920.1"/>
    <property type="molecule type" value="Genomic_DNA"/>
</dbReference>
<dbReference type="PRINTS" id="PR00081">
    <property type="entry name" value="GDHRDH"/>
</dbReference>
<protein>
    <recommendedName>
        <fullName evidence="8">Enoyl-[acyl-carrier-protein] reductase [NADH]</fullName>
        <ecNumber evidence="8">1.3.1.9</ecNumber>
    </recommendedName>
</protein>
<dbReference type="Proteomes" id="UP000318995">
    <property type="component" value="Unassembled WGS sequence"/>
</dbReference>
<dbReference type="Gene3D" id="1.10.8.400">
    <property type="entry name" value="Enoyl acyl carrier protein reductase"/>
    <property type="match status" value="1"/>
</dbReference>
<dbReference type="PANTHER" id="PTHR43159:SF2">
    <property type="entry name" value="ENOYL-[ACYL-CARRIER-PROTEIN] REDUCTASE [NADH], CHLOROPLASTIC"/>
    <property type="match status" value="1"/>
</dbReference>
<evidence type="ECO:0000313" key="13">
    <source>
        <dbReference type="Proteomes" id="UP000318995"/>
    </source>
</evidence>
<evidence type="ECO:0000256" key="8">
    <source>
        <dbReference type="PIRNR" id="PIRNR000094"/>
    </source>
</evidence>
<evidence type="ECO:0000256" key="9">
    <source>
        <dbReference type="PIRSR" id="PIRSR000094-1"/>
    </source>
</evidence>
<dbReference type="PANTHER" id="PTHR43159">
    <property type="entry name" value="ENOYL-[ACYL-CARRIER-PROTEIN] REDUCTASE"/>
    <property type="match status" value="1"/>
</dbReference>
<keyword evidence="4" id="KW-0276">Fatty acid metabolism</keyword>
<dbReference type="InterPro" id="IPR036291">
    <property type="entry name" value="NAD(P)-bd_dom_sf"/>
</dbReference>
<dbReference type="GO" id="GO:0004318">
    <property type="term" value="F:enoyl-[acyl-carrier-protein] reductase (NADH) activity"/>
    <property type="evidence" value="ECO:0007669"/>
    <property type="project" value="UniProtKB-EC"/>
</dbReference>
<evidence type="ECO:0000256" key="10">
    <source>
        <dbReference type="PIRSR" id="PIRSR000094-2"/>
    </source>
</evidence>
<dbReference type="Gene3D" id="3.40.50.720">
    <property type="entry name" value="NAD(P)-binding Rossmann-like Domain"/>
    <property type="match status" value="1"/>
</dbReference>
<accession>A0A5C5VWZ9</accession>
<feature type="binding site" evidence="11">
    <location>
        <begin position="73"/>
        <end position="74"/>
    </location>
    <ligand>
        <name>NAD(+)</name>
        <dbReference type="ChEBI" id="CHEBI:57540"/>
    </ligand>
</feature>
<feature type="binding site" evidence="11">
    <location>
        <position position="177"/>
    </location>
    <ligand>
        <name>NAD(+)</name>
        <dbReference type="ChEBI" id="CHEBI:57540"/>
    </ligand>
</feature>
<organism evidence="12 13">
    <name type="scientific">Botrimarina hoheduenensis</name>
    <dbReference type="NCBI Taxonomy" id="2528000"/>
    <lineage>
        <taxon>Bacteria</taxon>
        <taxon>Pseudomonadati</taxon>
        <taxon>Planctomycetota</taxon>
        <taxon>Planctomycetia</taxon>
        <taxon>Pirellulales</taxon>
        <taxon>Lacipirellulaceae</taxon>
        <taxon>Botrimarina</taxon>
    </lineage>
</organism>
<name>A0A5C5VWZ9_9BACT</name>
<feature type="active site" description="Proton acceptor" evidence="9">
    <location>
        <position position="170"/>
    </location>
</feature>
<feature type="binding site" evidence="11">
    <location>
        <begin position="20"/>
        <end position="21"/>
    </location>
    <ligand>
        <name>NAD(+)</name>
        <dbReference type="ChEBI" id="CHEBI:57540"/>
    </ligand>
</feature>
<keyword evidence="5 8" id="KW-0560">Oxidoreductase</keyword>
<keyword evidence="3 8" id="KW-0444">Lipid biosynthesis</keyword>
<sequence>MAGLFEGKRGLITGVFNKQSIAWAIAERVMQEGGECGFTHMPDKPDDERKKNRGRVVKLVEDNPRCKFLEPMDVTNDDHVAAVMARCEAEFGSPASAGGIDFLLHSIAFAPPEDLKKDTVDCSREGFKHAMAISVHSLMALSSAAKPLLKPDASILTLTYYGGEKAVPGYNVMGVCKAALDATVKYLAYELGPQGVRVNALSAGPLQTISGRGAGVDAMLGLYEAMAPLGRNITHDEVGKSGAYLLSDMSSGVSGEILHLDGGYNAMGSPGRLLQGIQAGA</sequence>
<feature type="binding site" evidence="11">
    <location>
        <position position="107"/>
    </location>
    <ligand>
        <name>NAD(+)</name>
        <dbReference type="ChEBI" id="CHEBI:57540"/>
    </ligand>
</feature>
<gene>
    <name evidence="12" type="primary">fabI_2</name>
    <name evidence="12" type="ORF">Pla111_25580</name>
</gene>
<dbReference type="SUPFAM" id="SSF51735">
    <property type="entry name" value="NAD(P)-binding Rossmann-fold domains"/>
    <property type="match status" value="1"/>
</dbReference>
<keyword evidence="6" id="KW-0443">Lipid metabolism</keyword>
<dbReference type="AlphaFoldDB" id="A0A5C5VWZ9"/>
<comment type="similarity">
    <text evidence="2 8">Belongs to the short-chain dehydrogenases/reductases (SDR) family. FabI subfamily.</text>
</comment>
<comment type="catalytic activity">
    <reaction evidence="8">
        <text>a 2,3-saturated acyl-[ACP] + NAD(+) = a (2E)-enoyl-[ACP] + NADH + H(+)</text>
        <dbReference type="Rhea" id="RHEA:10240"/>
        <dbReference type="Rhea" id="RHEA-COMP:9925"/>
        <dbReference type="Rhea" id="RHEA-COMP:9926"/>
        <dbReference type="ChEBI" id="CHEBI:15378"/>
        <dbReference type="ChEBI" id="CHEBI:57540"/>
        <dbReference type="ChEBI" id="CHEBI:57945"/>
        <dbReference type="ChEBI" id="CHEBI:78784"/>
        <dbReference type="ChEBI" id="CHEBI:78785"/>
        <dbReference type="EC" id="1.3.1.9"/>
    </reaction>
</comment>
<evidence type="ECO:0000256" key="7">
    <source>
        <dbReference type="ARBA" id="ARBA00023160"/>
    </source>
</evidence>
<keyword evidence="7 8" id="KW-0275">Fatty acid biosynthesis</keyword>
<keyword evidence="13" id="KW-1185">Reference proteome</keyword>
<comment type="caution">
    <text evidence="12">The sequence shown here is derived from an EMBL/GenBank/DDBJ whole genome shotgun (WGS) entry which is preliminary data.</text>
</comment>
<comment type="pathway">
    <text evidence="1">Lipid metabolism; fatty acid biosynthesis.</text>
</comment>
<evidence type="ECO:0000313" key="12">
    <source>
        <dbReference type="EMBL" id="TWT42920.1"/>
    </source>
</evidence>
<keyword evidence="8 11" id="KW-0520">NAD</keyword>
<feature type="active site" description="Proton acceptor" evidence="9">
    <location>
        <position position="160"/>
    </location>
</feature>
<evidence type="ECO:0000256" key="5">
    <source>
        <dbReference type="ARBA" id="ARBA00023002"/>
    </source>
</evidence>
<evidence type="ECO:0000256" key="1">
    <source>
        <dbReference type="ARBA" id="ARBA00005194"/>
    </source>
</evidence>
<dbReference type="InterPro" id="IPR002347">
    <property type="entry name" value="SDR_fam"/>
</dbReference>
<reference evidence="12 13" key="1">
    <citation type="submission" date="2019-02" db="EMBL/GenBank/DDBJ databases">
        <title>Deep-cultivation of Planctomycetes and their phenomic and genomic characterization uncovers novel biology.</title>
        <authorList>
            <person name="Wiegand S."/>
            <person name="Jogler M."/>
            <person name="Boedeker C."/>
            <person name="Pinto D."/>
            <person name="Vollmers J."/>
            <person name="Rivas-Marin E."/>
            <person name="Kohn T."/>
            <person name="Peeters S.H."/>
            <person name="Heuer A."/>
            <person name="Rast P."/>
            <person name="Oberbeckmann S."/>
            <person name="Bunk B."/>
            <person name="Jeske O."/>
            <person name="Meyerdierks A."/>
            <person name="Storesund J.E."/>
            <person name="Kallscheuer N."/>
            <person name="Luecker S."/>
            <person name="Lage O.M."/>
            <person name="Pohl T."/>
            <person name="Merkel B.J."/>
            <person name="Hornburger P."/>
            <person name="Mueller R.-W."/>
            <person name="Bruemmer F."/>
            <person name="Labrenz M."/>
            <person name="Spormann A.M."/>
            <person name="Op Den Camp H."/>
            <person name="Overmann J."/>
            <person name="Amann R."/>
            <person name="Jetten M.S.M."/>
            <person name="Mascher T."/>
            <person name="Medema M.H."/>
            <person name="Devos D.P."/>
            <person name="Kaster A.-K."/>
            <person name="Ovreas L."/>
            <person name="Rohde M."/>
            <person name="Galperin M.Y."/>
            <person name="Jogler C."/>
        </authorList>
    </citation>
    <scope>NUCLEOTIDE SEQUENCE [LARGE SCALE GENOMIC DNA]</scope>
    <source>
        <strain evidence="12 13">Pla111</strain>
    </source>
</reference>
<dbReference type="Pfam" id="PF13561">
    <property type="entry name" value="adh_short_C2"/>
    <property type="match status" value="1"/>
</dbReference>
<dbReference type="EC" id="1.3.1.9" evidence="8"/>
<evidence type="ECO:0000256" key="11">
    <source>
        <dbReference type="PIRSR" id="PIRSR000094-3"/>
    </source>
</evidence>
<evidence type="ECO:0000256" key="2">
    <source>
        <dbReference type="ARBA" id="ARBA00009233"/>
    </source>
</evidence>
<dbReference type="InterPro" id="IPR014358">
    <property type="entry name" value="Enoyl-ACP_Rdtase_NADH"/>
</dbReference>